<name>A0AAJ6NBE6_9PAST</name>
<dbReference type="EMBL" id="JASAYQ010000021">
    <property type="protein sequence ID" value="MDP8173667.1"/>
    <property type="molecule type" value="Genomic_DNA"/>
</dbReference>
<protein>
    <submittedName>
        <fullName evidence="1">Uncharacterized protein</fullName>
    </submittedName>
</protein>
<evidence type="ECO:0000313" key="2">
    <source>
        <dbReference type="Proteomes" id="UP001236239"/>
    </source>
</evidence>
<dbReference type="RefSeq" id="WP_306384679.1">
    <property type="nucleotide sequence ID" value="NZ_JASAYN010000001.1"/>
</dbReference>
<accession>A0AAJ6NBE6</accession>
<dbReference type="Proteomes" id="UP001236239">
    <property type="component" value="Unassembled WGS sequence"/>
</dbReference>
<reference evidence="1" key="1">
    <citation type="journal article" date="2023" name="Front. Microbiol.">
        <title>Phylogeography and host specificity of Pasteurellaceae pathogenic to sea-farmed fish in the north-east Atlantic.</title>
        <authorList>
            <person name="Gulla S."/>
            <person name="Colquhoun D.J."/>
            <person name="Olsen A.B."/>
            <person name="Spilsberg B."/>
            <person name="Lagesen K."/>
            <person name="Aakesson C.P."/>
            <person name="Strom S."/>
            <person name="Manji F."/>
            <person name="Birkbeck T.H."/>
            <person name="Nilsen H.K."/>
        </authorList>
    </citation>
    <scope>NUCLEOTIDE SEQUENCE</scope>
    <source>
        <strain evidence="1">TW16_20</strain>
    </source>
</reference>
<dbReference type="AlphaFoldDB" id="A0AAJ6NBE6"/>
<proteinExistence type="predicted"/>
<gene>
    <name evidence="1" type="ORF">QJU93_09900</name>
</gene>
<sequence>MNKEQKKLLKRKYLNEQTRLHNIRCSNDYKKFKRDFGHLPKVKFFLNNIEKMVQECEINTPRVQIQGAVCIFYKKNNEIIDVIPDERFLGVLYDLLSEP</sequence>
<organism evidence="1 2">
    <name type="scientific">Phocoenobacter skyensis</name>
    <dbReference type="NCBI Taxonomy" id="97481"/>
    <lineage>
        <taxon>Bacteria</taxon>
        <taxon>Pseudomonadati</taxon>
        <taxon>Pseudomonadota</taxon>
        <taxon>Gammaproteobacteria</taxon>
        <taxon>Pasteurellales</taxon>
        <taxon>Pasteurellaceae</taxon>
        <taxon>Phocoenobacter</taxon>
    </lineage>
</organism>
<evidence type="ECO:0000313" key="1">
    <source>
        <dbReference type="EMBL" id="MDP8173667.1"/>
    </source>
</evidence>
<comment type="caution">
    <text evidence="1">The sequence shown here is derived from an EMBL/GenBank/DDBJ whole genome shotgun (WGS) entry which is preliminary data.</text>
</comment>